<feature type="domain" description="Response regulatory" evidence="7">
    <location>
        <begin position="1"/>
        <end position="39"/>
    </location>
</feature>
<evidence type="ECO:0000256" key="1">
    <source>
        <dbReference type="ARBA" id="ARBA00004123"/>
    </source>
</evidence>
<dbReference type="Proteomes" id="UP000594638">
    <property type="component" value="Unassembled WGS sequence"/>
</dbReference>
<dbReference type="NCBIfam" id="TIGR01557">
    <property type="entry name" value="myb_SHAQKYF"/>
    <property type="match status" value="1"/>
</dbReference>
<dbReference type="FunFam" id="1.10.10.60:FF:000007">
    <property type="entry name" value="Two-component response regulator"/>
    <property type="match status" value="1"/>
</dbReference>
<dbReference type="Gene3D" id="1.10.10.60">
    <property type="entry name" value="Homeodomain-like"/>
    <property type="match status" value="1"/>
</dbReference>
<feature type="domain" description="HTH myb-type" evidence="8">
    <location>
        <begin position="93"/>
        <end position="152"/>
    </location>
</feature>
<evidence type="ECO:0000256" key="4">
    <source>
        <dbReference type="ARBA" id="ARBA00023242"/>
    </source>
</evidence>
<comment type="caution">
    <text evidence="9">The sequence shown here is derived from an EMBL/GenBank/DDBJ whole genome shotgun (WGS) entry which is preliminary data.</text>
</comment>
<gene>
    <name evidence="9" type="ORF">OLEA9_A044799</name>
</gene>
<keyword evidence="2" id="KW-0805">Transcription regulation</keyword>
<dbReference type="GO" id="GO:0000160">
    <property type="term" value="P:phosphorelay signal transduction system"/>
    <property type="evidence" value="ECO:0007669"/>
    <property type="project" value="InterPro"/>
</dbReference>
<dbReference type="InterPro" id="IPR001789">
    <property type="entry name" value="Sig_transdc_resp-reg_receiver"/>
</dbReference>
<dbReference type="PANTHER" id="PTHR31442:SF32">
    <property type="entry name" value="TWO-COMPONENT RESPONSE REGULATOR ORR21-LIKE"/>
    <property type="match status" value="1"/>
</dbReference>
<dbReference type="InterPro" id="IPR009057">
    <property type="entry name" value="Homeodomain-like_sf"/>
</dbReference>
<feature type="region of interest" description="Disordered" evidence="6">
    <location>
        <begin position="72"/>
        <end position="95"/>
    </location>
</feature>
<dbReference type="GO" id="GO:0003700">
    <property type="term" value="F:DNA-binding transcription factor activity"/>
    <property type="evidence" value="ECO:0007669"/>
    <property type="project" value="InterPro"/>
</dbReference>
<keyword evidence="10" id="KW-1185">Reference proteome</keyword>
<dbReference type="AlphaFoldDB" id="A0A8S0TA85"/>
<dbReference type="InterPro" id="IPR044841">
    <property type="entry name" value="LUX/BOA-like"/>
</dbReference>
<dbReference type="GO" id="GO:0005634">
    <property type="term" value="C:nucleus"/>
    <property type="evidence" value="ECO:0007669"/>
    <property type="project" value="UniProtKB-SubCell"/>
</dbReference>
<evidence type="ECO:0000256" key="3">
    <source>
        <dbReference type="ARBA" id="ARBA00023163"/>
    </source>
</evidence>
<evidence type="ECO:0000259" key="8">
    <source>
        <dbReference type="PROSITE" id="PS51294"/>
    </source>
</evidence>
<dbReference type="InterPro" id="IPR001005">
    <property type="entry name" value="SANT/Myb"/>
</dbReference>
<dbReference type="Pfam" id="PF00249">
    <property type="entry name" value="Myb_DNA-binding"/>
    <property type="match status" value="1"/>
</dbReference>
<comment type="caution">
    <text evidence="5">Lacks conserved residue(s) required for the propagation of feature annotation.</text>
</comment>
<comment type="subcellular location">
    <subcellularLocation>
        <location evidence="1">Nucleus</location>
    </subcellularLocation>
</comment>
<keyword evidence="4" id="KW-0539">Nucleus</keyword>
<keyword evidence="3" id="KW-0804">Transcription</keyword>
<dbReference type="InterPro" id="IPR017930">
    <property type="entry name" value="Myb_dom"/>
</dbReference>
<name>A0A8S0TA85_OLEEU</name>
<dbReference type="PANTHER" id="PTHR31442">
    <property type="entry name" value="HOMEODOMAIN-LIKE SUPERFAMILY PROTEIN-RELATED"/>
    <property type="match status" value="1"/>
</dbReference>
<protein>
    <submittedName>
        <fullName evidence="9">Two-component response regulator ARR14-like</fullName>
    </submittedName>
</protein>
<evidence type="ECO:0000256" key="2">
    <source>
        <dbReference type="ARBA" id="ARBA00023015"/>
    </source>
</evidence>
<dbReference type="InterPro" id="IPR006447">
    <property type="entry name" value="Myb_dom_plants"/>
</dbReference>
<evidence type="ECO:0000313" key="10">
    <source>
        <dbReference type="Proteomes" id="UP000594638"/>
    </source>
</evidence>
<dbReference type="SUPFAM" id="SSF46689">
    <property type="entry name" value="Homeodomain-like"/>
    <property type="match status" value="1"/>
</dbReference>
<dbReference type="GO" id="GO:0003677">
    <property type="term" value="F:DNA binding"/>
    <property type="evidence" value="ECO:0007669"/>
    <property type="project" value="InterPro"/>
</dbReference>
<dbReference type="PROSITE" id="PS50110">
    <property type="entry name" value="RESPONSE_REGULATORY"/>
    <property type="match status" value="1"/>
</dbReference>
<dbReference type="PROSITE" id="PS51294">
    <property type="entry name" value="HTH_MYB"/>
    <property type="match status" value="1"/>
</dbReference>
<accession>A0A8S0TA85</accession>
<dbReference type="Gramene" id="OE9A044799T2">
    <property type="protein sequence ID" value="OE9A044799C2"/>
    <property type="gene ID" value="OE9A044799"/>
</dbReference>
<evidence type="ECO:0000256" key="5">
    <source>
        <dbReference type="PROSITE-ProRule" id="PRU00169"/>
    </source>
</evidence>
<proteinExistence type="predicted"/>
<evidence type="ECO:0000313" key="9">
    <source>
        <dbReference type="EMBL" id="CAA3000396.1"/>
    </source>
</evidence>
<dbReference type="EMBL" id="CACTIH010005689">
    <property type="protein sequence ID" value="CAA3000396.1"/>
    <property type="molecule type" value="Genomic_DNA"/>
</dbReference>
<evidence type="ECO:0000259" key="7">
    <source>
        <dbReference type="PROSITE" id="PS50110"/>
    </source>
</evidence>
<sequence length="292" mass="33714">MDDYDDNMVARSALEQGAFLFLPKPIKMEDVKYLWQHLWREKTRKIKEKEQIGEVPVFNRMSNGFGAEGQIPLENITNDDDDVAENGSKSRKKGRKVRTEWTQELHDKFVDAIIELGEGRCYPKEILELMNEPGLTRLQVASHLQKCRKGSWRPNKERKGHYINIEVSPEIKATNLKRKNFGSMPVLIKHLKQQNLQINENSEKIQDRQIYSLANNNVFDYHPQVESQKNVNGFTFSQDNVEAPYMEQDGTNLLTVPGAFMPNEQFMSDFDSVTSGDLQAFDIDRPNEPGYS</sequence>
<organism evidence="9 10">
    <name type="scientific">Olea europaea subsp. europaea</name>
    <dbReference type="NCBI Taxonomy" id="158383"/>
    <lineage>
        <taxon>Eukaryota</taxon>
        <taxon>Viridiplantae</taxon>
        <taxon>Streptophyta</taxon>
        <taxon>Embryophyta</taxon>
        <taxon>Tracheophyta</taxon>
        <taxon>Spermatophyta</taxon>
        <taxon>Magnoliopsida</taxon>
        <taxon>eudicotyledons</taxon>
        <taxon>Gunneridae</taxon>
        <taxon>Pentapetalae</taxon>
        <taxon>asterids</taxon>
        <taxon>lamiids</taxon>
        <taxon>Lamiales</taxon>
        <taxon>Oleaceae</taxon>
        <taxon>Oleeae</taxon>
        <taxon>Olea</taxon>
    </lineage>
</organism>
<evidence type="ECO:0000256" key="6">
    <source>
        <dbReference type="SAM" id="MobiDB-lite"/>
    </source>
</evidence>
<reference evidence="9 10" key="1">
    <citation type="submission" date="2019-12" db="EMBL/GenBank/DDBJ databases">
        <authorList>
            <person name="Alioto T."/>
            <person name="Alioto T."/>
            <person name="Gomez Garrido J."/>
        </authorList>
    </citation>
    <scope>NUCLEOTIDE SEQUENCE [LARGE SCALE GENOMIC DNA]</scope>
</reference>